<gene>
    <name evidence="9" type="ORF">PC110_g17099</name>
    <name evidence="4" type="ORF">PC113_g19033</name>
    <name evidence="5" type="ORF">PC115_g18487</name>
    <name evidence="6" type="ORF">PC117_g15024</name>
    <name evidence="7" type="ORF">PC118_g14392</name>
    <name evidence="8" type="ORF">PC129_g17755</name>
</gene>
<name>A0A329RPC4_9STRA</name>
<evidence type="ECO:0000259" key="3">
    <source>
        <dbReference type="Pfam" id="PF13359"/>
    </source>
</evidence>
<dbReference type="EMBL" id="RCMG01000941">
    <property type="protein sequence ID" value="KAG2841441.1"/>
    <property type="molecule type" value="Genomic_DNA"/>
</dbReference>
<dbReference type="Proteomes" id="UP000735874">
    <property type="component" value="Unassembled WGS sequence"/>
</dbReference>
<keyword evidence="2" id="KW-0479">Metal-binding</keyword>
<keyword evidence="10" id="KW-1185">Reference proteome</keyword>
<sequence length="182" mass="20749">MSEQMEARNTFTNYPHALYATEVKFQPAYQPSGRFTEQKVYFSAKHKLFRLKIECSVAPPGVTVDVSDHSPGSTSDLTMKIDQLSIHHQMLRKEDRSTPEIGGKSTQFTQMWAALADKGYQGAGRMLRTIQPKKHLRGGTLDHDDIARNRAVSADRVLVENFFGRMCMLWKATYATFQWSEN</sequence>
<evidence type="ECO:0000256" key="2">
    <source>
        <dbReference type="ARBA" id="ARBA00022723"/>
    </source>
</evidence>
<organism evidence="9 10">
    <name type="scientific">Phytophthora cactorum</name>
    <dbReference type="NCBI Taxonomy" id="29920"/>
    <lineage>
        <taxon>Eukaryota</taxon>
        <taxon>Sar</taxon>
        <taxon>Stramenopiles</taxon>
        <taxon>Oomycota</taxon>
        <taxon>Peronosporomycetes</taxon>
        <taxon>Peronosporales</taxon>
        <taxon>Peronosporaceae</taxon>
        <taxon>Phytophthora</taxon>
    </lineage>
</organism>
<dbReference type="Proteomes" id="UP000774804">
    <property type="component" value="Unassembled WGS sequence"/>
</dbReference>
<evidence type="ECO:0000256" key="1">
    <source>
        <dbReference type="ARBA" id="ARBA00001968"/>
    </source>
</evidence>
<dbReference type="OrthoDB" id="164601at2759"/>
<comment type="cofactor">
    <cofactor evidence="1">
        <name>a divalent metal cation</name>
        <dbReference type="ChEBI" id="CHEBI:60240"/>
    </cofactor>
</comment>
<dbReference type="Proteomes" id="UP000697107">
    <property type="component" value="Unassembled WGS sequence"/>
</dbReference>
<evidence type="ECO:0000313" key="9">
    <source>
        <dbReference type="EMBL" id="RAW26495.1"/>
    </source>
</evidence>
<feature type="domain" description="DDE Tnp4" evidence="3">
    <location>
        <begin position="32"/>
        <end position="175"/>
    </location>
</feature>
<dbReference type="Proteomes" id="UP000760860">
    <property type="component" value="Unassembled WGS sequence"/>
</dbReference>
<dbReference type="Pfam" id="PF13359">
    <property type="entry name" value="DDE_Tnp_4"/>
    <property type="match status" value="1"/>
</dbReference>
<evidence type="ECO:0000313" key="5">
    <source>
        <dbReference type="EMBL" id="KAG2893374.1"/>
    </source>
</evidence>
<dbReference type="VEuPathDB" id="FungiDB:PC110_g17099"/>
<dbReference type="EMBL" id="RCMV01000976">
    <property type="protein sequence ID" value="KAG3211263.1"/>
    <property type="molecule type" value="Genomic_DNA"/>
</dbReference>
<reference evidence="9 10" key="1">
    <citation type="submission" date="2018-01" db="EMBL/GenBank/DDBJ databases">
        <title>Draft genome of the strawberry crown rot pathogen Phytophthora cactorum.</title>
        <authorList>
            <person name="Armitage A.D."/>
            <person name="Lysoe E."/>
            <person name="Nellist C.F."/>
            <person name="Harrison R.J."/>
            <person name="Brurberg M.B."/>
        </authorList>
    </citation>
    <scope>NUCLEOTIDE SEQUENCE [LARGE SCALE GENOMIC DNA]</scope>
    <source>
        <strain evidence="9 10">10300</strain>
    </source>
</reference>
<accession>A0A329RPC4</accession>
<evidence type="ECO:0000313" key="4">
    <source>
        <dbReference type="EMBL" id="KAG2841441.1"/>
    </source>
</evidence>
<dbReference type="EMBL" id="RCML01000522">
    <property type="protein sequence ID" value="KAG2974671.1"/>
    <property type="molecule type" value="Genomic_DNA"/>
</dbReference>
<dbReference type="EMBL" id="MJFZ01000644">
    <property type="protein sequence ID" value="RAW26495.1"/>
    <property type="molecule type" value="Genomic_DNA"/>
</dbReference>
<dbReference type="GO" id="GO:0046872">
    <property type="term" value="F:metal ion binding"/>
    <property type="evidence" value="ECO:0007669"/>
    <property type="project" value="UniProtKB-KW"/>
</dbReference>
<dbReference type="EMBL" id="RCMK01000487">
    <property type="protein sequence ID" value="KAG2925942.1"/>
    <property type="molecule type" value="Genomic_DNA"/>
</dbReference>
<dbReference type="InterPro" id="IPR027806">
    <property type="entry name" value="HARBI1_dom"/>
</dbReference>
<reference evidence="4" key="2">
    <citation type="submission" date="2018-10" db="EMBL/GenBank/DDBJ databases">
        <title>Effector identification in a new, highly contiguous assembly of the strawberry crown rot pathogen Phytophthora cactorum.</title>
        <authorList>
            <person name="Armitage A.D."/>
            <person name="Nellist C.F."/>
            <person name="Bates H."/>
            <person name="Vickerstaff R.J."/>
            <person name="Harrison R.J."/>
        </authorList>
    </citation>
    <scope>NUCLEOTIDE SEQUENCE</scope>
    <source>
        <strain evidence="4">15-7</strain>
        <strain evidence="5">4032</strain>
        <strain evidence="6">4040</strain>
        <strain evidence="7">P415</strain>
        <strain evidence="8">P421</strain>
    </source>
</reference>
<evidence type="ECO:0000313" key="10">
    <source>
        <dbReference type="Proteomes" id="UP000251314"/>
    </source>
</evidence>
<dbReference type="AlphaFoldDB" id="A0A329RPC4"/>
<proteinExistence type="predicted"/>
<dbReference type="EMBL" id="RCMI01000960">
    <property type="protein sequence ID" value="KAG2893374.1"/>
    <property type="molecule type" value="Genomic_DNA"/>
</dbReference>
<evidence type="ECO:0000313" key="7">
    <source>
        <dbReference type="EMBL" id="KAG2974671.1"/>
    </source>
</evidence>
<dbReference type="Proteomes" id="UP000736787">
    <property type="component" value="Unassembled WGS sequence"/>
</dbReference>
<evidence type="ECO:0000313" key="6">
    <source>
        <dbReference type="EMBL" id="KAG2925942.1"/>
    </source>
</evidence>
<protein>
    <recommendedName>
        <fullName evidence="3">DDE Tnp4 domain-containing protein</fullName>
    </recommendedName>
</protein>
<dbReference type="Proteomes" id="UP000251314">
    <property type="component" value="Unassembled WGS sequence"/>
</dbReference>
<comment type="caution">
    <text evidence="9">The sequence shown here is derived from an EMBL/GenBank/DDBJ whole genome shotgun (WGS) entry which is preliminary data.</text>
</comment>
<evidence type="ECO:0000313" key="8">
    <source>
        <dbReference type="EMBL" id="KAG3211263.1"/>
    </source>
</evidence>